<comment type="catalytic activity">
    <reaction evidence="5">
        <text>dTDP-beta-L-rhamnose + NADP(+) = dTDP-4-dehydro-beta-L-rhamnose + NADPH + H(+)</text>
        <dbReference type="Rhea" id="RHEA:21796"/>
        <dbReference type="ChEBI" id="CHEBI:15378"/>
        <dbReference type="ChEBI" id="CHEBI:57510"/>
        <dbReference type="ChEBI" id="CHEBI:57783"/>
        <dbReference type="ChEBI" id="CHEBI:58349"/>
        <dbReference type="ChEBI" id="CHEBI:62830"/>
        <dbReference type="EC" id="1.1.1.133"/>
    </reaction>
</comment>
<dbReference type="EMBL" id="VSKM01000007">
    <property type="protein sequence ID" value="TYB74188.1"/>
    <property type="molecule type" value="Genomic_DNA"/>
</dbReference>
<dbReference type="EC" id="1.1.1.133" evidence="3 6"/>
<dbReference type="PANTHER" id="PTHR10491:SF4">
    <property type="entry name" value="METHIONINE ADENOSYLTRANSFERASE 2 SUBUNIT BETA"/>
    <property type="match status" value="1"/>
</dbReference>
<evidence type="ECO:0000259" key="7">
    <source>
        <dbReference type="Pfam" id="PF04321"/>
    </source>
</evidence>
<proteinExistence type="inferred from homology"/>
<dbReference type="Gene3D" id="3.90.25.10">
    <property type="entry name" value="UDP-galactose 4-epimerase, domain 1"/>
    <property type="match status" value="1"/>
</dbReference>
<dbReference type="FunFam" id="3.40.50.720:FF:000159">
    <property type="entry name" value="dTDP-4-dehydrorhamnose reductase"/>
    <property type="match status" value="1"/>
</dbReference>
<organism evidence="8 9">
    <name type="scientific">Bizionia saleffrena</name>
    <dbReference type="NCBI Taxonomy" id="291189"/>
    <lineage>
        <taxon>Bacteria</taxon>
        <taxon>Pseudomonadati</taxon>
        <taxon>Bacteroidota</taxon>
        <taxon>Flavobacteriia</taxon>
        <taxon>Flavobacteriales</taxon>
        <taxon>Flavobacteriaceae</taxon>
        <taxon>Bizionia</taxon>
    </lineage>
</organism>
<name>A0A8H2QEG7_9FLAO</name>
<evidence type="ECO:0000256" key="1">
    <source>
        <dbReference type="ARBA" id="ARBA00004781"/>
    </source>
</evidence>
<comment type="similarity">
    <text evidence="2 6">Belongs to the dTDP-4-dehydrorhamnose reductase family.</text>
</comment>
<reference evidence="8 9" key="1">
    <citation type="submission" date="2019-08" db="EMBL/GenBank/DDBJ databases">
        <title>Genomes of Antarctic Bizionia species.</title>
        <authorList>
            <person name="Bowman J.P."/>
        </authorList>
    </citation>
    <scope>NUCLEOTIDE SEQUENCE [LARGE SCALE GENOMIC DNA]</scope>
    <source>
        <strain evidence="8 9">HFD</strain>
    </source>
</reference>
<accession>A0A8H2QEG7</accession>
<dbReference type="CDD" id="cd05254">
    <property type="entry name" value="dTDP_HR_like_SDR_e"/>
    <property type="match status" value="1"/>
</dbReference>
<dbReference type="GO" id="GO:0005829">
    <property type="term" value="C:cytosol"/>
    <property type="evidence" value="ECO:0007669"/>
    <property type="project" value="TreeGrafter"/>
</dbReference>
<comment type="caution">
    <text evidence="8">The sequence shown here is derived from an EMBL/GenBank/DDBJ whole genome shotgun (WGS) entry which is preliminary data.</text>
</comment>
<dbReference type="Pfam" id="PF04321">
    <property type="entry name" value="RmlD_sub_bind"/>
    <property type="match status" value="1"/>
</dbReference>
<dbReference type="SUPFAM" id="SSF51735">
    <property type="entry name" value="NAD(P)-binding Rossmann-fold domains"/>
    <property type="match status" value="1"/>
</dbReference>
<dbReference type="InterPro" id="IPR029903">
    <property type="entry name" value="RmlD-like-bd"/>
</dbReference>
<dbReference type="GO" id="GO:0019305">
    <property type="term" value="P:dTDP-rhamnose biosynthetic process"/>
    <property type="evidence" value="ECO:0007669"/>
    <property type="project" value="UniProtKB-UniPathway"/>
</dbReference>
<protein>
    <recommendedName>
        <fullName evidence="4 6">dTDP-4-dehydrorhamnose reductase</fullName>
        <ecNumber evidence="3 6">1.1.1.133</ecNumber>
    </recommendedName>
</protein>
<keyword evidence="6 8" id="KW-0560">Oxidoreductase</keyword>
<feature type="domain" description="RmlD-like substrate binding" evidence="7">
    <location>
        <begin position="3"/>
        <end position="279"/>
    </location>
</feature>
<dbReference type="RefSeq" id="WP_148369873.1">
    <property type="nucleotide sequence ID" value="NZ_VSKM01000007.1"/>
</dbReference>
<dbReference type="InterPro" id="IPR036291">
    <property type="entry name" value="NAD(P)-bd_dom_sf"/>
</dbReference>
<comment type="pathway">
    <text evidence="1 6">Carbohydrate biosynthesis; dTDP-L-rhamnose biosynthesis.</text>
</comment>
<sequence>MKNILVTGGNGQLGSTFKDAKHKANEAFVFVDKEALDITNKEDLQAFFAKHNFQYCINCAAYTNVEHAETDRETAFLINAEGAKYLAEVCRDFKTTLIHISTDYVFDGTKTSPYVETDSTAPINVYGASKLLGEQHVKETLSNHFIIRTSWLYSKFGKNFLKTMARKMEEHAELKITTAEVGTPTSCVDLADFVLHNIRTENTAYGTYHFSNEGEVTWFDFGVEIATHFKDYNPAKITPVDAFKTQAQRPKYSVMRKSKIPERYCHNWKTSLERVINTLK</sequence>
<dbReference type="AlphaFoldDB" id="A0A8H2QEG7"/>
<evidence type="ECO:0000313" key="8">
    <source>
        <dbReference type="EMBL" id="TYB74188.1"/>
    </source>
</evidence>
<evidence type="ECO:0000256" key="2">
    <source>
        <dbReference type="ARBA" id="ARBA00010944"/>
    </source>
</evidence>
<dbReference type="InterPro" id="IPR005913">
    <property type="entry name" value="dTDP_dehydrorham_reduct"/>
</dbReference>
<evidence type="ECO:0000313" key="9">
    <source>
        <dbReference type="Proteomes" id="UP000323324"/>
    </source>
</evidence>
<dbReference type="UniPathway" id="UPA00124"/>
<evidence type="ECO:0000256" key="3">
    <source>
        <dbReference type="ARBA" id="ARBA00012929"/>
    </source>
</evidence>
<dbReference type="PANTHER" id="PTHR10491">
    <property type="entry name" value="DTDP-4-DEHYDRORHAMNOSE REDUCTASE"/>
    <property type="match status" value="1"/>
</dbReference>
<evidence type="ECO:0000256" key="4">
    <source>
        <dbReference type="ARBA" id="ARBA00017099"/>
    </source>
</evidence>
<comment type="function">
    <text evidence="6">Catalyzes the reduction of dTDP-6-deoxy-L-lyxo-4-hexulose to yield dTDP-L-rhamnose.</text>
</comment>
<dbReference type="Proteomes" id="UP000323324">
    <property type="component" value="Unassembled WGS sequence"/>
</dbReference>
<keyword evidence="6" id="KW-0521">NADP</keyword>
<keyword evidence="9" id="KW-1185">Reference proteome</keyword>
<dbReference type="Gene3D" id="3.40.50.720">
    <property type="entry name" value="NAD(P)-binding Rossmann-like Domain"/>
    <property type="match status" value="1"/>
</dbReference>
<dbReference type="NCBIfam" id="TIGR01214">
    <property type="entry name" value="rmlD"/>
    <property type="match status" value="1"/>
</dbReference>
<gene>
    <name evidence="8" type="primary">rfbD</name>
    <name evidence="8" type="ORF">ES676_08375</name>
</gene>
<evidence type="ECO:0000256" key="5">
    <source>
        <dbReference type="ARBA" id="ARBA00048200"/>
    </source>
</evidence>
<evidence type="ECO:0000256" key="6">
    <source>
        <dbReference type="RuleBase" id="RU364082"/>
    </source>
</evidence>
<dbReference type="GO" id="GO:0008831">
    <property type="term" value="F:dTDP-4-dehydrorhamnose reductase activity"/>
    <property type="evidence" value="ECO:0007669"/>
    <property type="project" value="UniProtKB-EC"/>
</dbReference>